<proteinExistence type="predicted"/>
<evidence type="ECO:0000313" key="2">
    <source>
        <dbReference type="WBParaSite" id="MBELARI_LOCUS15819"/>
    </source>
</evidence>
<dbReference type="Proteomes" id="UP000887575">
    <property type="component" value="Unassembled WGS sequence"/>
</dbReference>
<sequence length="72" mass="8246">MAWMPLCKRSRSFFARRALQALKELFCKRVTKITAKLKQQVKLPTLIKALAVQFEFNNNNNNNNSSTTTSPS</sequence>
<reference evidence="2" key="1">
    <citation type="submission" date="2024-02" db="UniProtKB">
        <authorList>
            <consortium name="WormBaseParasite"/>
        </authorList>
    </citation>
    <scope>IDENTIFICATION</scope>
</reference>
<keyword evidence="1" id="KW-1185">Reference proteome</keyword>
<organism evidence="1 2">
    <name type="scientific">Mesorhabditis belari</name>
    <dbReference type="NCBI Taxonomy" id="2138241"/>
    <lineage>
        <taxon>Eukaryota</taxon>
        <taxon>Metazoa</taxon>
        <taxon>Ecdysozoa</taxon>
        <taxon>Nematoda</taxon>
        <taxon>Chromadorea</taxon>
        <taxon>Rhabditida</taxon>
        <taxon>Rhabditina</taxon>
        <taxon>Rhabditomorpha</taxon>
        <taxon>Rhabditoidea</taxon>
        <taxon>Rhabditidae</taxon>
        <taxon>Mesorhabditinae</taxon>
        <taxon>Mesorhabditis</taxon>
    </lineage>
</organism>
<dbReference type="WBParaSite" id="MBELARI_LOCUS15819">
    <property type="protein sequence ID" value="MBELARI_LOCUS15819"/>
    <property type="gene ID" value="MBELARI_LOCUS15819"/>
</dbReference>
<protein>
    <submittedName>
        <fullName evidence="2">Uncharacterized protein</fullName>
    </submittedName>
</protein>
<name>A0AAF3EPA8_9BILA</name>
<evidence type="ECO:0000313" key="1">
    <source>
        <dbReference type="Proteomes" id="UP000887575"/>
    </source>
</evidence>
<accession>A0AAF3EPA8</accession>
<dbReference type="AlphaFoldDB" id="A0AAF3EPA8"/>